<evidence type="ECO:0000313" key="3">
    <source>
        <dbReference type="EMBL" id="PIS05560.1"/>
    </source>
</evidence>
<dbReference type="EMBL" id="PEZZ01000003">
    <property type="protein sequence ID" value="PIS05560.1"/>
    <property type="molecule type" value="Genomic_DNA"/>
</dbReference>
<comment type="caution">
    <text evidence="3">The sequence shown here is derived from an EMBL/GenBank/DDBJ whole genome shotgun (WGS) entry which is preliminary data.</text>
</comment>
<accession>A0A2H0W4J5</accession>
<keyword evidence="2" id="KW-0472">Membrane</keyword>
<organism evidence="3 4">
    <name type="scientific">Candidatus Buchananbacteria bacterium CG10_big_fil_rev_8_21_14_0_10_42_9</name>
    <dbReference type="NCBI Taxonomy" id="1974526"/>
    <lineage>
        <taxon>Bacteria</taxon>
        <taxon>Candidatus Buchananiibacteriota</taxon>
    </lineage>
</organism>
<feature type="compositionally biased region" description="Low complexity" evidence="1">
    <location>
        <begin position="23"/>
        <end position="36"/>
    </location>
</feature>
<feature type="region of interest" description="Disordered" evidence="1">
    <location>
        <begin position="1"/>
        <end position="36"/>
    </location>
</feature>
<name>A0A2H0W4J5_9BACT</name>
<gene>
    <name evidence="3" type="ORF">COT81_00485</name>
</gene>
<dbReference type="AlphaFoldDB" id="A0A2H0W4J5"/>
<evidence type="ECO:0000256" key="2">
    <source>
        <dbReference type="SAM" id="Phobius"/>
    </source>
</evidence>
<keyword evidence="2" id="KW-1133">Transmembrane helix</keyword>
<dbReference type="Proteomes" id="UP000230935">
    <property type="component" value="Unassembled WGS sequence"/>
</dbReference>
<evidence type="ECO:0000256" key="1">
    <source>
        <dbReference type="SAM" id="MobiDB-lite"/>
    </source>
</evidence>
<proteinExistence type="predicted"/>
<evidence type="ECO:0000313" key="4">
    <source>
        <dbReference type="Proteomes" id="UP000230935"/>
    </source>
</evidence>
<reference evidence="4" key="1">
    <citation type="submission" date="2017-09" db="EMBL/GenBank/DDBJ databases">
        <title>Depth-based differentiation of microbial function through sediment-hosted aquifers and enrichment of novel symbionts in the deep terrestrial subsurface.</title>
        <authorList>
            <person name="Probst A.J."/>
            <person name="Ladd B."/>
            <person name="Jarett J.K."/>
            <person name="Geller-Mcgrath D.E."/>
            <person name="Sieber C.M.K."/>
            <person name="Emerson J.B."/>
            <person name="Anantharaman K."/>
            <person name="Thomas B.C."/>
            <person name="Malmstrom R."/>
            <person name="Stieglmeier M."/>
            <person name="Klingl A."/>
            <person name="Woyke T."/>
            <person name="Ryan C.M."/>
            <person name="Banfield J.F."/>
        </authorList>
    </citation>
    <scope>NUCLEOTIDE SEQUENCE [LARGE SCALE GENOMIC DNA]</scope>
</reference>
<keyword evidence="2" id="KW-0812">Transmembrane</keyword>
<sequence length="182" mass="20462">MAQVQPKNDSDLTPPPRFGGRQSFPRPASAPRPKSSFGDGLTSLIIALVIIVGGYYLLTTYTNIQLFQSGPRFNNQWQAVFLSNGQVYFGNITDISRKQVTLENIYYLQNITQPLQRSAADGETGEDANQQLTLVKLGNELHAPEDTMYINRDFVVLMEDLQDEGRVVQAIQRYIDDQATQF</sequence>
<feature type="transmembrane region" description="Helical" evidence="2">
    <location>
        <begin position="40"/>
        <end position="58"/>
    </location>
</feature>
<protein>
    <submittedName>
        <fullName evidence="3">Uncharacterized protein</fullName>
    </submittedName>
</protein>